<dbReference type="STRING" id="62101.AB835_14690"/>
<name>A0A1D2QLA3_9GAMM</name>
<comment type="caution">
    <text evidence="1">The sequence shown here is derived from an EMBL/GenBank/DDBJ whole genome shotgun (WGS) entry which is preliminary data.</text>
</comment>
<proteinExistence type="predicted"/>
<gene>
    <name evidence="1" type="ORF">AB835_14690</name>
</gene>
<reference evidence="1 2" key="1">
    <citation type="journal article" date="2016" name="Appl. Environ. Microbiol.">
        <title>Lack of Overt Genome Reduction in the Bryostatin-Producing Bryozoan Symbiont "Candidatus Endobugula sertula".</title>
        <authorList>
            <person name="Miller I.J."/>
            <person name="Vanee N."/>
            <person name="Fong S.S."/>
            <person name="Lim-Fong G.E."/>
            <person name="Kwan J.C."/>
        </authorList>
    </citation>
    <scope>NUCLEOTIDE SEQUENCE [LARGE SCALE GENOMIC DNA]</scope>
    <source>
        <strain evidence="1">AB1-4</strain>
    </source>
</reference>
<dbReference type="AlphaFoldDB" id="A0A1D2QLA3"/>
<organism evidence="1 2">
    <name type="scientific">Candidatus Endobugula sertula</name>
    <name type="common">Bugula neritina bacterial symbiont</name>
    <dbReference type="NCBI Taxonomy" id="62101"/>
    <lineage>
        <taxon>Bacteria</taxon>
        <taxon>Pseudomonadati</taxon>
        <taxon>Pseudomonadota</taxon>
        <taxon>Gammaproteobacteria</taxon>
        <taxon>Cellvibrionales</taxon>
        <taxon>Cellvibrionaceae</taxon>
        <taxon>Candidatus Endobugula</taxon>
    </lineage>
</organism>
<evidence type="ECO:0000313" key="2">
    <source>
        <dbReference type="Proteomes" id="UP000242502"/>
    </source>
</evidence>
<accession>A0A1D2QLA3</accession>
<evidence type="ECO:0000313" key="1">
    <source>
        <dbReference type="EMBL" id="ODS22348.1"/>
    </source>
</evidence>
<sequence>MTKNRIPDIGEKVYYWRFGEFSLDAVQSAIVVHVERPGDPGFRLGYIVVRLRKEGAKSGSFAIHGANPSIKNDRDGWFFTEEECRQFVQSEIERRENAIAKYA</sequence>
<protein>
    <submittedName>
        <fullName evidence="1">Uncharacterized protein</fullName>
    </submittedName>
</protein>
<dbReference type="Proteomes" id="UP000242502">
    <property type="component" value="Unassembled WGS sequence"/>
</dbReference>
<dbReference type="EMBL" id="MDLC01000097">
    <property type="protein sequence ID" value="ODS22348.1"/>
    <property type="molecule type" value="Genomic_DNA"/>
</dbReference>